<accession>A0A8H4R160</accession>
<keyword evidence="10" id="KW-0472">Membrane</keyword>
<dbReference type="PROSITE" id="PS52012">
    <property type="entry name" value="CFEM"/>
    <property type="match status" value="1"/>
</dbReference>
<protein>
    <recommendedName>
        <fullName evidence="15">CFEM domain-containing protein</fullName>
    </recommendedName>
</protein>
<dbReference type="AlphaFoldDB" id="A0A8H4R160"/>
<comment type="caution">
    <text evidence="16">The sequence shown here is derived from an EMBL/GenBank/DDBJ whole genome shotgun (WGS) entry which is preliminary data.</text>
</comment>
<evidence type="ECO:0000313" key="17">
    <source>
        <dbReference type="Proteomes" id="UP000521872"/>
    </source>
</evidence>
<dbReference type="Pfam" id="PF05730">
    <property type="entry name" value="CFEM"/>
    <property type="match status" value="1"/>
</dbReference>
<dbReference type="GO" id="GO:0005576">
    <property type="term" value="C:extracellular region"/>
    <property type="evidence" value="ECO:0007669"/>
    <property type="project" value="UniProtKB-SubCell"/>
</dbReference>
<sequence>MFSKVFAVLATFAVVANAQAGFDTLSPCALACVIPGATQNGCEDPTDAQCVCASAQIVADVTQCLTANCEASDIQAVLAVQQAQCSAAGVTPTGDATGVNTIPFTLASSAASSASSPAPTGSGSSSAGGPLSSASSIASSVASSVRSSTSATAPATSGTPAPTGSGNNNSGAVGLSAKNAGMGALVAAVVAGVFTL</sequence>
<keyword evidence="8 14" id="KW-0732">Signal</keyword>
<keyword evidence="12" id="KW-0325">Glycoprotein</keyword>
<evidence type="ECO:0000259" key="15">
    <source>
        <dbReference type="PROSITE" id="PS52012"/>
    </source>
</evidence>
<evidence type="ECO:0000256" key="10">
    <source>
        <dbReference type="ARBA" id="ARBA00023136"/>
    </source>
</evidence>
<evidence type="ECO:0000256" key="8">
    <source>
        <dbReference type="ARBA" id="ARBA00022729"/>
    </source>
</evidence>
<evidence type="ECO:0000256" key="13">
    <source>
        <dbReference type="ARBA" id="ARBA00023288"/>
    </source>
</evidence>
<proteinExistence type="inferred from homology"/>
<dbReference type="SMART" id="SM00747">
    <property type="entry name" value="CFEM"/>
    <property type="match status" value="1"/>
</dbReference>
<organism evidence="16 17">
    <name type="scientific">Agrocybe pediades</name>
    <dbReference type="NCBI Taxonomy" id="84607"/>
    <lineage>
        <taxon>Eukaryota</taxon>
        <taxon>Fungi</taxon>
        <taxon>Dikarya</taxon>
        <taxon>Basidiomycota</taxon>
        <taxon>Agaricomycotina</taxon>
        <taxon>Agaricomycetes</taxon>
        <taxon>Agaricomycetidae</taxon>
        <taxon>Agaricales</taxon>
        <taxon>Agaricineae</taxon>
        <taxon>Strophariaceae</taxon>
        <taxon>Agrocybe</taxon>
    </lineage>
</organism>
<evidence type="ECO:0000256" key="2">
    <source>
        <dbReference type="ARBA" id="ARBA00004613"/>
    </source>
</evidence>
<comment type="similarity">
    <text evidence="3">Belongs to the RBT5 family.</text>
</comment>
<gene>
    <name evidence="16" type="ORF">D9613_001221</name>
</gene>
<evidence type="ECO:0000256" key="1">
    <source>
        <dbReference type="ARBA" id="ARBA00004609"/>
    </source>
</evidence>
<keyword evidence="4" id="KW-1003">Cell membrane</keyword>
<dbReference type="PANTHER" id="PTHR37928:SF2">
    <property type="entry name" value="GPI ANCHORED CFEM DOMAIN PROTEIN (AFU_ORTHOLOGUE AFUA_6G10580)"/>
    <property type="match status" value="1"/>
</dbReference>
<keyword evidence="5" id="KW-0964">Secreted</keyword>
<keyword evidence="13" id="KW-0449">Lipoprotein</keyword>
<reference evidence="16 17" key="1">
    <citation type="submission" date="2019-12" db="EMBL/GenBank/DDBJ databases">
        <authorList>
            <person name="Floudas D."/>
            <person name="Bentzer J."/>
            <person name="Ahren D."/>
            <person name="Johansson T."/>
            <person name="Persson P."/>
            <person name="Tunlid A."/>
        </authorList>
    </citation>
    <scope>NUCLEOTIDE SEQUENCE [LARGE SCALE GENOMIC DNA]</scope>
    <source>
        <strain evidence="16 17">CBS 102.39</strain>
    </source>
</reference>
<evidence type="ECO:0000313" key="16">
    <source>
        <dbReference type="EMBL" id="KAF4621470.1"/>
    </source>
</evidence>
<feature type="domain" description="CFEM" evidence="15">
    <location>
        <begin position="1"/>
        <end position="117"/>
    </location>
</feature>
<evidence type="ECO:0000256" key="5">
    <source>
        <dbReference type="ARBA" id="ARBA00022525"/>
    </source>
</evidence>
<dbReference type="InterPro" id="IPR008427">
    <property type="entry name" value="Extracellular_membr_CFEM_dom"/>
</dbReference>
<dbReference type="EMBL" id="JAACJL010000015">
    <property type="protein sequence ID" value="KAF4621470.1"/>
    <property type="molecule type" value="Genomic_DNA"/>
</dbReference>
<evidence type="ECO:0000256" key="9">
    <source>
        <dbReference type="ARBA" id="ARBA00023004"/>
    </source>
</evidence>
<evidence type="ECO:0000256" key="4">
    <source>
        <dbReference type="ARBA" id="ARBA00022475"/>
    </source>
</evidence>
<dbReference type="PANTHER" id="PTHR37928">
    <property type="entry name" value="CFEM DOMAIN PROTEIN (AFU_ORTHOLOGUE AFUA_6G14090)"/>
    <property type="match status" value="1"/>
</dbReference>
<keyword evidence="11" id="KW-1015">Disulfide bond</keyword>
<keyword evidence="7" id="KW-0479">Metal-binding</keyword>
<evidence type="ECO:0000256" key="11">
    <source>
        <dbReference type="ARBA" id="ARBA00023157"/>
    </source>
</evidence>
<keyword evidence="6" id="KW-0349">Heme</keyword>
<name>A0A8H4R160_9AGAR</name>
<evidence type="ECO:0000256" key="6">
    <source>
        <dbReference type="ARBA" id="ARBA00022617"/>
    </source>
</evidence>
<dbReference type="Proteomes" id="UP000521872">
    <property type="component" value="Unassembled WGS sequence"/>
</dbReference>
<feature type="chain" id="PRO_5034061006" description="CFEM domain-containing protein" evidence="14">
    <location>
        <begin position="19"/>
        <end position="196"/>
    </location>
</feature>
<dbReference type="GO" id="GO:0046872">
    <property type="term" value="F:metal ion binding"/>
    <property type="evidence" value="ECO:0007669"/>
    <property type="project" value="UniProtKB-KW"/>
</dbReference>
<keyword evidence="9" id="KW-0408">Iron</keyword>
<dbReference type="GO" id="GO:0005886">
    <property type="term" value="C:plasma membrane"/>
    <property type="evidence" value="ECO:0007669"/>
    <property type="project" value="UniProtKB-SubCell"/>
</dbReference>
<evidence type="ECO:0000256" key="7">
    <source>
        <dbReference type="ARBA" id="ARBA00022723"/>
    </source>
</evidence>
<evidence type="ECO:0000256" key="3">
    <source>
        <dbReference type="ARBA" id="ARBA00010031"/>
    </source>
</evidence>
<comment type="subcellular location">
    <subcellularLocation>
        <location evidence="1">Cell membrane</location>
        <topology evidence="1">Lipid-anchor</topology>
        <topology evidence="1">GPI-anchor</topology>
    </subcellularLocation>
    <subcellularLocation>
        <location evidence="2">Secreted</location>
    </subcellularLocation>
</comment>
<evidence type="ECO:0000256" key="12">
    <source>
        <dbReference type="ARBA" id="ARBA00023180"/>
    </source>
</evidence>
<feature type="signal peptide" evidence="14">
    <location>
        <begin position="1"/>
        <end position="18"/>
    </location>
</feature>
<keyword evidence="17" id="KW-1185">Reference proteome</keyword>
<evidence type="ECO:0000256" key="14">
    <source>
        <dbReference type="SAM" id="SignalP"/>
    </source>
</evidence>
<dbReference type="InterPro" id="IPR051735">
    <property type="entry name" value="CFEM_domain"/>
</dbReference>